<feature type="domain" description="HMA" evidence="21">
    <location>
        <begin position="191"/>
        <end position="257"/>
    </location>
</feature>
<evidence type="ECO:0000256" key="18">
    <source>
        <dbReference type="RuleBase" id="RU362081"/>
    </source>
</evidence>
<dbReference type="InterPro" id="IPR036163">
    <property type="entry name" value="HMA_dom_sf"/>
</dbReference>
<name>A0A1R3I686_9ROSI</name>
<dbReference type="OrthoDB" id="432719at2759"/>
<feature type="compositionally biased region" description="Polar residues" evidence="20">
    <location>
        <begin position="1"/>
        <end position="13"/>
    </location>
</feature>
<dbReference type="Gene3D" id="3.30.70.100">
    <property type="match status" value="3"/>
</dbReference>
<dbReference type="InterPro" id="IPR023298">
    <property type="entry name" value="ATPase_P-typ_TM_dom_sf"/>
</dbReference>
<evidence type="ECO:0000256" key="4">
    <source>
        <dbReference type="ARBA" id="ARBA00022448"/>
    </source>
</evidence>
<keyword evidence="7" id="KW-0677">Repeat</keyword>
<comment type="catalytic activity">
    <reaction evidence="16">
        <text>Cu(+)(in) + ATP + H2O = Cu(+)(out) + ADP + phosphate + H(+)</text>
        <dbReference type="Rhea" id="RHEA:25792"/>
        <dbReference type="ChEBI" id="CHEBI:15377"/>
        <dbReference type="ChEBI" id="CHEBI:15378"/>
        <dbReference type="ChEBI" id="CHEBI:30616"/>
        <dbReference type="ChEBI" id="CHEBI:43474"/>
        <dbReference type="ChEBI" id="CHEBI:49552"/>
        <dbReference type="ChEBI" id="CHEBI:456216"/>
        <dbReference type="EC" id="7.2.2.8"/>
    </reaction>
</comment>
<evidence type="ECO:0000256" key="15">
    <source>
        <dbReference type="ARBA" id="ARBA00023136"/>
    </source>
</evidence>
<dbReference type="EMBL" id="AWUE01018821">
    <property type="protein sequence ID" value="OMO78083.1"/>
    <property type="molecule type" value="Genomic_DNA"/>
</dbReference>
<comment type="similarity">
    <text evidence="2 18">Belongs to the cation transport ATPase (P-type) (TC 3.A.3) family. Type IB subfamily.</text>
</comment>
<sequence length="1094" mass="119802">MNTNHVQDRNMQMNGRDDLKRPLLEPPDSISITIPEPVDKKRTVKFRIGNIKCASCVASIESVLGELKGVESVSVSPIQGQAAIEYVPKLINANTIKEAIEDAGFPVNELSEQEIAVCRLRIKGMACTSCSESLERALRLLDGVKTAVVGLALEEAKVHFDPNVTDTDHIIEAVEDAGFGADLISSGNEANKVHLKLEGVLSVEAMNTIRSYLESTLGVNHVEMDLEENKVAVSYDPDLTGPRSLIKVIQEVGRGSYNASLYIPPRQRETEQQHEINMYRGQFLLSCLFSVPVFIFSMVLPMLPPLGNWLEYKIYNVFTVGLLLRWILCTPVQFIVGRRFYTGSYHALRRKSANMDVLVAMGTNAAYFYSVYIAIKALTSDTFEGQDFFETSAMLISFILLGKYLEVVAKGKTSDALAKLTDLAPDTAHLLTLDDDGDVISEVEISTQLIQRNDIIKIFPGEKVPVDGIVTDGQSYVNESMITGEAQPIAKKPGDKVIGGTMNENGCLLVKATHVGSETALSQIVQLVEAAQLARAPVQKIADQISRFFVPAIVLVALITWLGWLIPGVLGIYPKQWIPKGMDKFELALQFGISVLVVACPCALGLATPTAVMVATGKGASLGVLIKGGNALEKAHKVKAIVFDKTGTLTVGKPEVVSVVLFSSMSMGEFCDVAIAAEANSEHPIAKAFLEHARKLRQKIESNNQHLTEARDFEVHPGTGVSGKVGDKMVLVGNKRLMQSYNVTVGPDIESYISENEQLARTCVLVAIDGEVAGAFAVTDPVKPEAQPVISYLCSMGISSIMVTGDNWATAAAIAKEVGIEHVFAETDPVGKADRIKEFQMKGLTVAMVGDGINDSPALVAADVGMAIGAGTDVAIEAADVVLIKSNLEDVVTAIDLSRKTIARIWLNYVWALGYNILGVPVAAGLLYPFTGIRLPPWLAGACMAASSLSVVCSSLLLQSYRKPLVIKDRKGQEQNSFRVETTGIFQDPTRSASERKEWIKRQILQLQEERVNLQAEAFELEKQRFKWLRYCSKKDRELERLRLENERMRLENEQSILQLRQKELEVGFRRSDDPTSLGIDRVQARDQIDLGRH</sequence>
<reference evidence="23" key="1">
    <citation type="submission" date="2013-09" db="EMBL/GenBank/DDBJ databases">
        <title>Corchorus olitorius genome sequencing.</title>
        <authorList>
            <person name="Alam M."/>
            <person name="Haque M.S."/>
            <person name="Islam M.S."/>
            <person name="Emdad E.M."/>
            <person name="Islam M.M."/>
            <person name="Ahmed B."/>
            <person name="Halim A."/>
            <person name="Hossen Q.M.M."/>
            <person name="Hossain M.Z."/>
            <person name="Ahmed R."/>
            <person name="Khan M.M."/>
            <person name="Islam R."/>
            <person name="Rashid M.M."/>
            <person name="Khan S.A."/>
            <person name="Rahman M.S."/>
            <person name="Alam M."/>
            <person name="Yahiya A.S."/>
            <person name="Khan M.S."/>
            <person name="Azam M.S."/>
            <person name="Haque T."/>
            <person name="Lashkar M.Z.H."/>
            <person name="Akhand A.I."/>
            <person name="Morshed G."/>
            <person name="Roy S."/>
            <person name="Uddin K.S."/>
            <person name="Rabeya T."/>
            <person name="Hossain A.S."/>
            <person name="Chowdhury A."/>
            <person name="Snigdha A.R."/>
            <person name="Mortoza M.S."/>
            <person name="Matin S.A."/>
            <person name="Hoque S.M.E."/>
            <person name="Islam M.K."/>
            <person name="Roy D.K."/>
            <person name="Haider R."/>
            <person name="Moosa M.M."/>
            <person name="Elias S.M."/>
            <person name="Hasan A.M."/>
            <person name="Jahan S."/>
            <person name="Shafiuddin M."/>
            <person name="Mahmood N."/>
            <person name="Shommy N.S."/>
        </authorList>
    </citation>
    <scope>NUCLEOTIDE SEQUENCE [LARGE SCALE GENOMIC DNA]</scope>
    <source>
        <strain evidence="23">cv. O-4</strain>
    </source>
</reference>
<feature type="region of interest" description="Disordered" evidence="20">
    <location>
        <begin position="1"/>
        <end position="26"/>
    </location>
</feature>
<evidence type="ECO:0000256" key="20">
    <source>
        <dbReference type="SAM" id="MobiDB-lite"/>
    </source>
</evidence>
<dbReference type="SUPFAM" id="SSF81653">
    <property type="entry name" value="Calcium ATPase, transduction domain A"/>
    <property type="match status" value="1"/>
</dbReference>
<dbReference type="InterPro" id="IPR017969">
    <property type="entry name" value="Heavy-metal-associated_CS"/>
</dbReference>
<dbReference type="EC" id="7.2.2.8" evidence="3"/>
<feature type="transmembrane region" description="Helical" evidence="18">
    <location>
        <begin position="937"/>
        <end position="958"/>
    </location>
</feature>
<evidence type="ECO:0000256" key="13">
    <source>
        <dbReference type="ARBA" id="ARBA00023008"/>
    </source>
</evidence>
<protein>
    <recommendedName>
        <fullName evidence="3">P-type Cu(+) transporter</fullName>
        <ecNumber evidence="3">7.2.2.8</ecNumber>
    </recommendedName>
    <alternativeName>
        <fullName evidence="17">Protein HEAVY METAL ATPASE 5</fullName>
    </alternativeName>
</protein>
<dbReference type="Proteomes" id="UP000187203">
    <property type="component" value="Unassembled WGS sequence"/>
</dbReference>
<dbReference type="Gene3D" id="3.40.50.1000">
    <property type="entry name" value="HAD superfamily/HAD-like"/>
    <property type="match status" value="1"/>
</dbReference>
<evidence type="ECO:0000256" key="9">
    <source>
        <dbReference type="ARBA" id="ARBA00022796"/>
    </source>
</evidence>
<evidence type="ECO:0000256" key="6">
    <source>
        <dbReference type="ARBA" id="ARBA00022723"/>
    </source>
</evidence>
<feature type="transmembrane region" description="Helical" evidence="18">
    <location>
        <begin position="357"/>
        <end position="375"/>
    </location>
</feature>
<keyword evidence="8 18" id="KW-0547">Nucleotide-binding</keyword>
<dbReference type="NCBIfam" id="TIGR01525">
    <property type="entry name" value="ATPase-IB_hvy"/>
    <property type="match status" value="1"/>
</dbReference>
<proteinExistence type="inferred from homology"/>
<dbReference type="FunFam" id="3.30.70.100:FF:000033">
    <property type="entry name" value="Copper-transporting ATPase HMA5"/>
    <property type="match status" value="1"/>
</dbReference>
<dbReference type="InterPro" id="IPR008250">
    <property type="entry name" value="ATPase_P-typ_transduc_dom_A_sf"/>
</dbReference>
<dbReference type="PROSITE" id="PS50846">
    <property type="entry name" value="HMA_2"/>
    <property type="match status" value="3"/>
</dbReference>
<organism evidence="22 23">
    <name type="scientific">Corchorus olitorius</name>
    <dbReference type="NCBI Taxonomy" id="93759"/>
    <lineage>
        <taxon>Eukaryota</taxon>
        <taxon>Viridiplantae</taxon>
        <taxon>Streptophyta</taxon>
        <taxon>Embryophyta</taxon>
        <taxon>Tracheophyta</taxon>
        <taxon>Spermatophyta</taxon>
        <taxon>Magnoliopsida</taxon>
        <taxon>eudicotyledons</taxon>
        <taxon>Gunneridae</taxon>
        <taxon>Pentapetalae</taxon>
        <taxon>rosids</taxon>
        <taxon>malvids</taxon>
        <taxon>Malvales</taxon>
        <taxon>Malvaceae</taxon>
        <taxon>Grewioideae</taxon>
        <taxon>Apeibeae</taxon>
        <taxon>Corchorus</taxon>
    </lineage>
</organism>
<evidence type="ECO:0000256" key="14">
    <source>
        <dbReference type="ARBA" id="ARBA00023065"/>
    </source>
</evidence>
<accession>A0A1R3I686</accession>
<dbReference type="PRINTS" id="PR00119">
    <property type="entry name" value="CATATPASE"/>
</dbReference>
<keyword evidence="19" id="KW-0175">Coiled coil</keyword>
<evidence type="ECO:0000256" key="5">
    <source>
        <dbReference type="ARBA" id="ARBA00022692"/>
    </source>
</evidence>
<evidence type="ECO:0000256" key="2">
    <source>
        <dbReference type="ARBA" id="ARBA00006024"/>
    </source>
</evidence>
<dbReference type="SFLD" id="SFLDS00003">
    <property type="entry name" value="Haloacid_Dehalogenase"/>
    <property type="match status" value="1"/>
</dbReference>
<keyword evidence="14" id="KW-0406">Ion transport</keyword>
<keyword evidence="5 18" id="KW-0812">Transmembrane</keyword>
<dbReference type="PROSITE" id="PS00154">
    <property type="entry name" value="ATPASE_E1_E2"/>
    <property type="match status" value="1"/>
</dbReference>
<dbReference type="SUPFAM" id="SSF55008">
    <property type="entry name" value="HMA, heavy metal-associated domain"/>
    <property type="match status" value="3"/>
</dbReference>
<dbReference type="FunFam" id="3.40.50.1000:FF:000031">
    <property type="entry name" value="Probable copper-transporting ATPase HMA5"/>
    <property type="match status" value="1"/>
</dbReference>
<keyword evidence="23" id="KW-1185">Reference proteome</keyword>
<feature type="domain" description="HMA" evidence="21">
    <location>
        <begin position="116"/>
        <end position="182"/>
    </location>
</feature>
<feature type="transmembrane region" description="Helical" evidence="18">
    <location>
        <begin position="909"/>
        <end position="931"/>
    </location>
</feature>
<keyword evidence="12 18" id="KW-1133">Transmembrane helix</keyword>
<gene>
    <name evidence="22" type="ORF">COLO4_24855</name>
</gene>
<dbReference type="PROSITE" id="PS01047">
    <property type="entry name" value="HMA_1"/>
    <property type="match status" value="1"/>
</dbReference>
<dbReference type="Gene3D" id="3.40.1110.10">
    <property type="entry name" value="Calcium-transporting ATPase, cytoplasmic domain N"/>
    <property type="match status" value="1"/>
</dbReference>
<feature type="coiled-coil region" evidence="19">
    <location>
        <begin position="997"/>
        <end position="1066"/>
    </location>
</feature>
<dbReference type="InterPro" id="IPR027256">
    <property type="entry name" value="P-typ_ATPase_IB"/>
</dbReference>
<feature type="transmembrane region" description="Helical" evidence="18">
    <location>
        <begin position="387"/>
        <end position="405"/>
    </location>
</feature>
<keyword evidence="9" id="KW-0187">Copper transport</keyword>
<keyword evidence="4" id="KW-0813">Transport</keyword>
<evidence type="ECO:0000313" key="22">
    <source>
        <dbReference type="EMBL" id="OMO78083.1"/>
    </source>
</evidence>
<dbReference type="InterPro" id="IPR044492">
    <property type="entry name" value="P_typ_ATPase_HD_dom"/>
</dbReference>
<dbReference type="SUPFAM" id="SSF81665">
    <property type="entry name" value="Calcium ATPase, transmembrane domain M"/>
    <property type="match status" value="1"/>
</dbReference>
<evidence type="ECO:0000256" key="3">
    <source>
        <dbReference type="ARBA" id="ARBA00012517"/>
    </source>
</evidence>
<dbReference type="InterPro" id="IPR023299">
    <property type="entry name" value="ATPase_P-typ_cyto_dom_N"/>
</dbReference>
<evidence type="ECO:0000313" key="23">
    <source>
        <dbReference type="Proteomes" id="UP000187203"/>
    </source>
</evidence>
<keyword evidence="13" id="KW-0186">Copper</keyword>
<dbReference type="FunFam" id="2.70.150.10:FF:000002">
    <property type="entry name" value="Copper-transporting ATPase 1, putative"/>
    <property type="match status" value="1"/>
</dbReference>
<evidence type="ECO:0000256" key="12">
    <source>
        <dbReference type="ARBA" id="ARBA00022989"/>
    </source>
</evidence>
<dbReference type="GO" id="GO:0005507">
    <property type="term" value="F:copper ion binding"/>
    <property type="evidence" value="ECO:0007669"/>
    <property type="project" value="InterPro"/>
</dbReference>
<keyword evidence="10 18" id="KW-0067">ATP-binding</keyword>
<dbReference type="SUPFAM" id="SSF56784">
    <property type="entry name" value="HAD-like"/>
    <property type="match status" value="1"/>
</dbReference>
<evidence type="ECO:0000256" key="1">
    <source>
        <dbReference type="ARBA" id="ARBA00004141"/>
    </source>
</evidence>
<dbReference type="PANTHER" id="PTHR46594">
    <property type="entry name" value="P-TYPE CATION-TRANSPORTING ATPASE"/>
    <property type="match status" value="1"/>
</dbReference>
<dbReference type="STRING" id="93759.A0A1R3I686"/>
<dbReference type="InterPro" id="IPR006122">
    <property type="entry name" value="HMA_Cu_ion-bd"/>
</dbReference>
<feature type="domain" description="HMA" evidence="21">
    <location>
        <begin position="42"/>
        <end position="108"/>
    </location>
</feature>
<evidence type="ECO:0000256" key="19">
    <source>
        <dbReference type="SAM" id="Coils"/>
    </source>
</evidence>
<dbReference type="InterPro" id="IPR036412">
    <property type="entry name" value="HAD-like_sf"/>
</dbReference>
<dbReference type="GO" id="GO:0005524">
    <property type="term" value="F:ATP binding"/>
    <property type="evidence" value="ECO:0007669"/>
    <property type="project" value="UniProtKB-UniRule"/>
</dbReference>
<feature type="transmembrane region" description="Helical" evidence="18">
    <location>
        <begin position="283"/>
        <end position="303"/>
    </location>
</feature>
<dbReference type="CDD" id="cd02094">
    <property type="entry name" value="P-type_ATPase_Cu-like"/>
    <property type="match status" value="1"/>
</dbReference>
<dbReference type="InterPro" id="IPR006121">
    <property type="entry name" value="HMA_dom"/>
</dbReference>
<evidence type="ECO:0000256" key="17">
    <source>
        <dbReference type="ARBA" id="ARBA00077729"/>
    </source>
</evidence>
<evidence type="ECO:0000256" key="10">
    <source>
        <dbReference type="ARBA" id="ARBA00022840"/>
    </source>
</evidence>
<dbReference type="Pfam" id="PF00122">
    <property type="entry name" value="E1-E2_ATPase"/>
    <property type="match status" value="1"/>
</dbReference>
<keyword evidence="15 18" id="KW-0472">Membrane</keyword>
<evidence type="ECO:0000256" key="16">
    <source>
        <dbReference type="ARBA" id="ARBA00049289"/>
    </source>
</evidence>
<evidence type="ECO:0000256" key="7">
    <source>
        <dbReference type="ARBA" id="ARBA00022737"/>
    </source>
</evidence>
<dbReference type="GO" id="GO:0140581">
    <property type="term" value="F:P-type monovalent copper transporter activity"/>
    <property type="evidence" value="ECO:0007669"/>
    <property type="project" value="UniProtKB-EC"/>
</dbReference>
<dbReference type="FunFam" id="3.30.70.100:FF:000001">
    <property type="entry name" value="ATPase copper transporting beta"/>
    <property type="match status" value="1"/>
</dbReference>
<dbReference type="SFLD" id="SFLDG00002">
    <property type="entry name" value="C1.7:_P-type_atpase_like"/>
    <property type="match status" value="1"/>
</dbReference>
<dbReference type="InterPro" id="IPR018303">
    <property type="entry name" value="ATPase_P-typ_P_site"/>
</dbReference>
<feature type="transmembrane region" description="Helical" evidence="18">
    <location>
        <begin position="315"/>
        <end position="336"/>
    </location>
</feature>
<evidence type="ECO:0000256" key="8">
    <source>
        <dbReference type="ARBA" id="ARBA00022741"/>
    </source>
</evidence>
<evidence type="ECO:0000256" key="11">
    <source>
        <dbReference type="ARBA" id="ARBA00022967"/>
    </source>
</evidence>
<dbReference type="SFLD" id="SFLDF00027">
    <property type="entry name" value="p-type_atpase"/>
    <property type="match status" value="1"/>
</dbReference>
<dbReference type="InterPro" id="IPR059000">
    <property type="entry name" value="ATPase_P-type_domA"/>
</dbReference>
<dbReference type="InterPro" id="IPR001757">
    <property type="entry name" value="P_typ_ATPase"/>
</dbReference>
<keyword evidence="6 18" id="KW-0479">Metal-binding</keyword>
<keyword evidence="11" id="KW-1278">Translocase</keyword>
<dbReference type="PANTHER" id="PTHR46594:SF2">
    <property type="entry name" value="COPPER-TRANSPORTING ATPASE HMA4"/>
    <property type="match status" value="1"/>
</dbReference>
<dbReference type="Pfam" id="PF00403">
    <property type="entry name" value="HMA"/>
    <property type="match status" value="3"/>
</dbReference>
<feature type="transmembrane region" description="Helical" evidence="18">
    <location>
        <begin position="548"/>
        <end position="567"/>
    </location>
</feature>
<dbReference type="CDD" id="cd00371">
    <property type="entry name" value="HMA"/>
    <property type="match status" value="3"/>
</dbReference>
<dbReference type="InterPro" id="IPR023214">
    <property type="entry name" value="HAD_sf"/>
</dbReference>
<comment type="caution">
    <text evidence="22">The sequence shown here is derived from an EMBL/GenBank/DDBJ whole genome shotgun (WGS) entry which is preliminary data.</text>
</comment>
<dbReference type="Gene3D" id="2.70.150.10">
    <property type="entry name" value="Calcium-transporting ATPase, cytoplasmic transduction domain A"/>
    <property type="match status" value="1"/>
</dbReference>
<comment type="subcellular location">
    <subcellularLocation>
        <location evidence="1">Membrane</location>
        <topology evidence="1">Multi-pass membrane protein</topology>
    </subcellularLocation>
</comment>
<dbReference type="GO" id="GO:0016020">
    <property type="term" value="C:membrane"/>
    <property type="evidence" value="ECO:0007669"/>
    <property type="project" value="UniProtKB-SubCell"/>
</dbReference>
<feature type="transmembrane region" description="Helical" evidence="18">
    <location>
        <begin position="587"/>
        <end position="608"/>
    </location>
</feature>
<dbReference type="NCBIfam" id="TIGR01494">
    <property type="entry name" value="ATPase_P-type"/>
    <property type="match status" value="1"/>
</dbReference>
<dbReference type="AlphaFoldDB" id="A0A1R3I686"/>
<dbReference type="GO" id="GO:0016887">
    <property type="term" value="F:ATP hydrolysis activity"/>
    <property type="evidence" value="ECO:0007669"/>
    <property type="project" value="InterPro"/>
</dbReference>
<dbReference type="Pfam" id="PF00702">
    <property type="entry name" value="Hydrolase"/>
    <property type="match status" value="1"/>
</dbReference>
<evidence type="ECO:0000259" key="21">
    <source>
        <dbReference type="PROSITE" id="PS50846"/>
    </source>
</evidence>
<dbReference type="NCBIfam" id="TIGR00003">
    <property type="entry name" value="copper ion binding protein"/>
    <property type="match status" value="2"/>
</dbReference>